<evidence type="ECO:0000256" key="1">
    <source>
        <dbReference type="ARBA" id="ARBA00009283"/>
    </source>
</evidence>
<dbReference type="EMBL" id="GL983812">
    <property type="protein sequence ID" value="EGR31824.1"/>
    <property type="molecule type" value="Genomic_DNA"/>
</dbReference>
<protein>
    <submittedName>
        <fullName evidence="3">Uncharacterized protein</fullName>
    </submittedName>
</protein>
<sequence length="248" mass="28341">MLKNILLDSTASNTNTATTIDIGDASTQITFAADEISNEKQEEYFTLKIPKWENQQFNFTLKTASQLLGQDVSRQEILDSEVKDGASFTACFNAGYNKFDAIINRNIIGQGKPEECINQIRNLFQISNCKFPEQQECNTKSIFVKGPQRKLHMQSVLLYIPEFNAHELRRAAIEFCKYNFQDIMAKEPKNKYIDNKCYQGLYVSTLLIDGYGVGNMVLQAPQAIQSQEPTWALGFLLFKLWQKQCNFN</sequence>
<dbReference type="InterPro" id="IPR000407">
    <property type="entry name" value="GDA1_CD39_NTPase"/>
</dbReference>
<keyword evidence="2" id="KW-0378">Hydrolase</keyword>
<keyword evidence="4" id="KW-1185">Reference proteome</keyword>
<dbReference type="OrthoDB" id="6372431at2759"/>
<dbReference type="Proteomes" id="UP000008983">
    <property type="component" value="Unassembled WGS sequence"/>
</dbReference>
<gene>
    <name evidence="3" type="ORF">IMG5_101280</name>
</gene>
<dbReference type="Pfam" id="PF01150">
    <property type="entry name" value="GDA1_CD39"/>
    <property type="match status" value="1"/>
</dbReference>
<dbReference type="PANTHER" id="PTHR11782">
    <property type="entry name" value="ADENOSINE/GUANOSINE DIPHOSPHATASE"/>
    <property type="match status" value="1"/>
</dbReference>
<dbReference type="eggNOG" id="KOG1386">
    <property type="taxonomic scope" value="Eukaryota"/>
</dbReference>
<dbReference type="RefSeq" id="XP_004035310.1">
    <property type="nucleotide sequence ID" value="XM_004035262.1"/>
</dbReference>
<dbReference type="GeneID" id="14907957"/>
<proteinExistence type="inferred from homology"/>
<accession>G0QSI6</accession>
<evidence type="ECO:0000313" key="4">
    <source>
        <dbReference type="Proteomes" id="UP000008983"/>
    </source>
</evidence>
<dbReference type="AlphaFoldDB" id="G0QSI6"/>
<dbReference type="Gene3D" id="3.30.420.150">
    <property type="entry name" value="Exopolyphosphatase. Domain 2"/>
    <property type="match status" value="1"/>
</dbReference>
<organism evidence="3 4">
    <name type="scientific">Ichthyophthirius multifiliis</name>
    <name type="common">White spot disease agent</name>
    <name type="synonym">Ich</name>
    <dbReference type="NCBI Taxonomy" id="5932"/>
    <lineage>
        <taxon>Eukaryota</taxon>
        <taxon>Sar</taxon>
        <taxon>Alveolata</taxon>
        <taxon>Ciliophora</taxon>
        <taxon>Intramacronucleata</taxon>
        <taxon>Oligohymenophorea</taxon>
        <taxon>Hymenostomatida</taxon>
        <taxon>Ophryoglenina</taxon>
        <taxon>Ichthyophthirius</taxon>
    </lineage>
</organism>
<comment type="similarity">
    <text evidence="1">Belongs to the GDA1/CD39 NTPase family.</text>
</comment>
<evidence type="ECO:0000256" key="2">
    <source>
        <dbReference type="ARBA" id="ARBA00022801"/>
    </source>
</evidence>
<evidence type="ECO:0000313" key="3">
    <source>
        <dbReference type="EMBL" id="EGR31824.1"/>
    </source>
</evidence>
<reference evidence="3 4" key="1">
    <citation type="submission" date="2011-07" db="EMBL/GenBank/DDBJ databases">
        <authorList>
            <person name="Coyne R."/>
            <person name="Brami D."/>
            <person name="Johnson J."/>
            <person name="Hostetler J."/>
            <person name="Hannick L."/>
            <person name="Clark T."/>
            <person name="Cassidy-Hanley D."/>
            <person name="Inman J."/>
        </authorList>
    </citation>
    <scope>NUCLEOTIDE SEQUENCE [LARGE SCALE GENOMIC DNA]</scope>
    <source>
        <strain evidence="3 4">G5</strain>
    </source>
</reference>
<dbReference type="InParanoid" id="G0QSI6"/>
<dbReference type="GO" id="GO:0016787">
    <property type="term" value="F:hydrolase activity"/>
    <property type="evidence" value="ECO:0007669"/>
    <property type="project" value="UniProtKB-KW"/>
</dbReference>
<name>G0QSI6_ICHMU</name>
<dbReference type="STRING" id="857967.G0QSI6"/>